<dbReference type="Proteomes" id="UP000015103">
    <property type="component" value="Unassembled WGS sequence"/>
</dbReference>
<keyword evidence="8" id="KW-1185">Reference proteome</keyword>
<evidence type="ECO:0000256" key="5">
    <source>
        <dbReference type="ARBA" id="ARBA00022989"/>
    </source>
</evidence>
<dbReference type="EnsemblMetazoa" id="RPRC012020-RA">
    <property type="protein sequence ID" value="RPRC012020-PA"/>
    <property type="gene ID" value="RPRC012020"/>
</dbReference>
<keyword evidence="2" id="KW-0813">Transport</keyword>
<evidence type="ECO:0000256" key="1">
    <source>
        <dbReference type="ARBA" id="ARBA00004370"/>
    </source>
</evidence>
<protein>
    <submittedName>
        <fullName evidence="7">Cytochrome b561 domain-containing protein</fullName>
    </submittedName>
</protein>
<organism evidence="7 8">
    <name type="scientific">Rhodnius prolixus</name>
    <name type="common">Triatomid bug</name>
    <dbReference type="NCBI Taxonomy" id="13249"/>
    <lineage>
        <taxon>Eukaryota</taxon>
        <taxon>Metazoa</taxon>
        <taxon>Ecdysozoa</taxon>
        <taxon>Arthropoda</taxon>
        <taxon>Hexapoda</taxon>
        <taxon>Insecta</taxon>
        <taxon>Pterygota</taxon>
        <taxon>Neoptera</taxon>
        <taxon>Paraneoptera</taxon>
        <taxon>Hemiptera</taxon>
        <taxon>Heteroptera</taxon>
        <taxon>Panheteroptera</taxon>
        <taxon>Cimicomorpha</taxon>
        <taxon>Reduviidae</taxon>
        <taxon>Triatominae</taxon>
        <taxon>Rhodnius</taxon>
    </lineage>
</organism>
<evidence type="ECO:0000256" key="4">
    <source>
        <dbReference type="ARBA" id="ARBA00022982"/>
    </source>
</evidence>
<dbReference type="PROSITE" id="PS50939">
    <property type="entry name" value="CYTOCHROME_B561"/>
    <property type="match status" value="1"/>
</dbReference>
<dbReference type="EMBL" id="ACPB03010146">
    <property type="status" value="NOT_ANNOTATED_CDS"/>
    <property type="molecule type" value="Genomic_DNA"/>
</dbReference>
<keyword evidence="3" id="KW-0812">Transmembrane</keyword>
<proteinExistence type="predicted"/>
<dbReference type="Pfam" id="PF03188">
    <property type="entry name" value="Cytochrom_B561"/>
    <property type="match status" value="1"/>
</dbReference>
<evidence type="ECO:0000256" key="6">
    <source>
        <dbReference type="ARBA" id="ARBA00023136"/>
    </source>
</evidence>
<evidence type="ECO:0000256" key="2">
    <source>
        <dbReference type="ARBA" id="ARBA00022448"/>
    </source>
</evidence>
<comment type="subcellular location">
    <subcellularLocation>
        <location evidence="1">Membrane</location>
    </subcellularLocation>
</comment>
<evidence type="ECO:0000256" key="3">
    <source>
        <dbReference type="ARBA" id="ARBA00022692"/>
    </source>
</evidence>
<dbReference type="VEuPathDB" id="VectorBase:RPRC012020"/>
<dbReference type="EMBL" id="ACPB03010149">
    <property type="status" value="NOT_ANNOTATED_CDS"/>
    <property type="molecule type" value="Genomic_DNA"/>
</dbReference>
<dbReference type="InterPro" id="IPR006593">
    <property type="entry name" value="Cyt_b561/ferric_Rdtase_TM"/>
</dbReference>
<sequence length="99" mass="11199">MNSSYGKIYGRPELGREEVGGLKPAALVWETITIFRVLRLIKKVHLIRLHATLHVCLIAFAIGGFVTSFDLHYATGLPHLRNMHGLMGMITMIFFCMQK</sequence>
<reference evidence="7" key="1">
    <citation type="submission" date="2015-05" db="UniProtKB">
        <authorList>
            <consortium name="EnsemblMetazoa"/>
        </authorList>
    </citation>
    <scope>IDENTIFICATION</scope>
</reference>
<evidence type="ECO:0000313" key="7">
    <source>
        <dbReference type="EnsemblMetazoa" id="RPRC012020-PA"/>
    </source>
</evidence>
<accession>T1I6U8</accession>
<dbReference type="HOGENOM" id="CLU_2323250_0_0_1"/>
<name>T1I6U8_RHOPR</name>
<dbReference type="Gene3D" id="1.20.120.1770">
    <property type="match status" value="1"/>
</dbReference>
<keyword evidence="5" id="KW-1133">Transmembrane helix</keyword>
<dbReference type="EMBL" id="ACPB03010148">
    <property type="status" value="NOT_ANNOTATED_CDS"/>
    <property type="molecule type" value="Genomic_DNA"/>
</dbReference>
<keyword evidence="6" id="KW-0472">Membrane</keyword>
<dbReference type="InParanoid" id="T1I6U8"/>
<evidence type="ECO:0000313" key="8">
    <source>
        <dbReference type="Proteomes" id="UP000015103"/>
    </source>
</evidence>
<dbReference type="GO" id="GO:0016020">
    <property type="term" value="C:membrane"/>
    <property type="evidence" value="ECO:0007669"/>
    <property type="project" value="UniProtKB-SubCell"/>
</dbReference>
<dbReference type="EMBL" id="ACPB03010147">
    <property type="status" value="NOT_ANNOTATED_CDS"/>
    <property type="molecule type" value="Genomic_DNA"/>
</dbReference>
<dbReference type="AlphaFoldDB" id="T1I6U8"/>
<keyword evidence="4" id="KW-0249">Electron transport</keyword>